<dbReference type="Pfam" id="PF00082">
    <property type="entry name" value="Peptidase_S8"/>
    <property type="match status" value="1"/>
</dbReference>
<gene>
    <name evidence="7" type="ORF">MNBD_IGNAVI01-1602</name>
</gene>
<accession>A0A3B1C729</accession>
<evidence type="ECO:0008006" key="8">
    <source>
        <dbReference type="Google" id="ProtNLM"/>
    </source>
</evidence>
<feature type="non-terminal residue" evidence="7">
    <location>
        <position position="1"/>
    </location>
</feature>
<evidence type="ECO:0000256" key="3">
    <source>
        <dbReference type="ARBA" id="ARBA00022801"/>
    </source>
</evidence>
<keyword evidence="2" id="KW-0645">Protease</keyword>
<dbReference type="PROSITE" id="PS00138">
    <property type="entry name" value="SUBTILASE_SER"/>
    <property type="match status" value="1"/>
</dbReference>
<reference evidence="7" key="1">
    <citation type="submission" date="2018-06" db="EMBL/GenBank/DDBJ databases">
        <authorList>
            <person name="Zhirakovskaya E."/>
        </authorList>
    </citation>
    <scope>NUCLEOTIDE SEQUENCE</scope>
</reference>
<evidence type="ECO:0000313" key="7">
    <source>
        <dbReference type="EMBL" id="VAX25969.1"/>
    </source>
</evidence>
<dbReference type="NCBIfam" id="TIGR04183">
    <property type="entry name" value="Por_Secre_tail"/>
    <property type="match status" value="1"/>
</dbReference>
<dbReference type="InterPro" id="IPR050131">
    <property type="entry name" value="Peptidase_S8_subtilisin-like"/>
</dbReference>
<dbReference type="GO" id="GO:0004252">
    <property type="term" value="F:serine-type endopeptidase activity"/>
    <property type="evidence" value="ECO:0007669"/>
    <property type="project" value="InterPro"/>
</dbReference>
<sequence length="620" mass="68620">ESSTLSKTSQEYQIALSQLTERSIERRKKVLGDNFITFDDLPIKAEYVQAIEDIGAEIVWELKWFNAVSCRVSQEQVSRIGNLPFVAKIEKVKIIKSDDKDISENFLDKVQTSVDSGNTYDYGFSYTQYNLSDIPAVHDLGYSGQDVIVGLLDAGFAWKTHPSLRNADVIAERDFVYGDSSTDDGDAAHGTAVFSLIGGFDEGRIVGPAFNAQFILAKTENINSETHVEEDNYAAALEWMESLGVDITSSSLGYSEFDEGEESYTYKDMDGKTTIVTKACEIAFSKGVLTITSAGNEGNKPWKYITAPADGFNTIAVGAVSSANKVASFSSRGPTYDKRIKPEIVAQGVRCYHAVAYTDGYSYGDGTSFSAPIASGMAAQILSAYPYLKNTQMRRIILEAGDNPAEPDNERGYGLLSVKRALEYPNLKEVDGRYILNKMFIDEVIEDGDSVFVEIYEKGNDAVGIGQMEKNNGYYSFSFPQYPIGTELGVLFNIRKGGGGKIAIPNDSYKFIYGSLEIFKNTTDKIIPQNFKLYQNFPNPFNSITTIIVDLPDPANLEIKVYNILGQEIKTIFSGSRLQGQYRFFWNATDNYGSKVSSGVYIYRITTPGNTAAQKMMYLK</sequence>
<dbReference type="Gene3D" id="3.40.50.200">
    <property type="entry name" value="Peptidase S8/S53 domain"/>
    <property type="match status" value="1"/>
</dbReference>
<dbReference type="EMBL" id="UOGD01000316">
    <property type="protein sequence ID" value="VAX25969.1"/>
    <property type="molecule type" value="Genomic_DNA"/>
</dbReference>
<dbReference type="AlphaFoldDB" id="A0A3B1C729"/>
<keyword evidence="4" id="KW-0720">Serine protease</keyword>
<keyword evidence="3" id="KW-0378">Hydrolase</keyword>
<name>A0A3B1C729_9ZZZZ</name>
<dbReference type="Pfam" id="PF13860">
    <property type="entry name" value="FlgD_ig"/>
    <property type="match status" value="1"/>
</dbReference>
<dbReference type="InterPro" id="IPR026444">
    <property type="entry name" value="Secre_tail"/>
</dbReference>
<dbReference type="PANTHER" id="PTHR43806:SF67">
    <property type="entry name" value="EGF-LIKE DOMAIN-CONTAINING PROTEIN"/>
    <property type="match status" value="1"/>
</dbReference>
<dbReference type="InterPro" id="IPR023828">
    <property type="entry name" value="Peptidase_S8_Ser-AS"/>
</dbReference>
<feature type="domain" description="Peptidase S8/S53" evidence="5">
    <location>
        <begin position="144"/>
        <end position="414"/>
    </location>
</feature>
<dbReference type="PRINTS" id="PR00723">
    <property type="entry name" value="SUBTILISIN"/>
</dbReference>
<dbReference type="InterPro" id="IPR015500">
    <property type="entry name" value="Peptidase_S8_subtilisin-rel"/>
</dbReference>
<evidence type="ECO:0000259" key="5">
    <source>
        <dbReference type="Pfam" id="PF00082"/>
    </source>
</evidence>
<dbReference type="PANTHER" id="PTHR43806">
    <property type="entry name" value="PEPTIDASE S8"/>
    <property type="match status" value="1"/>
</dbReference>
<comment type="similarity">
    <text evidence="1">Belongs to the peptidase S8 family.</text>
</comment>
<proteinExistence type="inferred from homology"/>
<evidence type="ECO:0000256" key="2">
    <source>
        <dbReference type="ARBA" id="ARBA00022670"/>
    </source>
</evidence>
<dbReference type="PROSITE" id="PS51892">
    <property type="entry name" value="SUBTILASE"/>
    <property type="match status" value="1"/>
</dbReference>
<dbReference type="InterPro" id="IPR000209">
    <property type="entry name" value="Peptidase_S8/S53_dom"/>
</dbReference>
<organism evidence="7">
    <name type="scientific">hydrothermal vent metagenome</name>
    <dbReference type="NCBI Taxonomy" id="652676"/>
    <lineage>
        <taxon>unclassified sequences</taxon>
        <taxon>metagenomes</taxon>
        <taxon>ecological metagenomes</taxon>
    </lineage>
</organism>
<dbReference type="InterPro" id="IPR036852">
    <property type="entry name" value="Peptidase_S8/S53_dom_sf"/>
</dbReference>
<dbReference type="SUPFAM" id="SSF52743">
    <property type="entry name" value="Subtilisin-like"/>
    <property type="match status" value="1"/>
</dbReference>
<dbReference type="GO" id="GO:0006508">
    <property type="term" value="P:proteolysis"/>
    <property type="evidence" value="ECO:0007669"/>
    <property type="project" value="UniProtKB-KW"/>
</dbReference>
<evidence type="ECO:0000256" key="1">
    <source>
        <dbReference type="ARBA" id="ARBA00011073"/>
    </source>
</evidence>
<dbReference type="Gene3D" id="2.60.40.4070">
    <property type="match status" value="1"/>
</dbReference>
<evidence type="ECO:0000259" key="6">
    <source>
        <dbReference type="Pfam" id="PF13860"/>
    </source>
</evidence>
<dbReference type="InterPro" id="IPR025965">
    <property type="entry name" value="FlgD/Vpr_Ig-like"/>
</dbReference>
<protein>
    <recommendedName>
        <fullName evidence="8">T9SS type A sorting domain-containing protein</fullName>
    </recommendedName>
</protein>
<evidence type="ECO:0000256" key="4">
    <source>
        <dbReference type="ARBA" id="ARBA00022825"/>
    </source>
</evidence>
<feature type="domain" description="FlgD/Vpr Ig-like" evidence="6">
    <location>
        <begin position="546"/>
        <end position="606"/>
    </location>
</feature>